<organism evidence="2 3">
    <name type="scientific">Ophiocordyceps sinensis (strain Co18 / CGMCC 3.14243)</name>
    <name type="common">Yarsagumba caterpillar fungus</name>
    <name type="synonym">Hirsutella sinensis</name>
    <dbReference type="NCBI Taxonomy" id="911162"/>
    <lineage>
        <taxon>Eukaryota</taxon>
        <taxon>Fungi</taxon>
        <taxon>Dikarya</taxon>
        <taxon>Ascomycota</taxon>
        <taxon>Pezizomycotina</taxon>
        <taxon>Sordariomycetes</taxon>
        <taxon>Hypocreomycetidae</taxon>
        <taxon>Hypocreales</taxon>
        <taxon>Ophiocordycipitaceae</taxon>
        <taxon>Ophiocordyceps</taxon>
    </lineage>
</organism>
<feature type="compositionally biased region" description="Polar residues" evidence="1">
    <location>
        <begin position="248"/>
        <end position="260"/>
    </location>
</feature>
<evidence type="ECO:0000256" key="1">
    <source>
        <dbReference type="SAM" id="MobiDB-lite"/>
    </source>
</evidence>
<dbReference type="HOGENOM" id="CLU_950276_0_0_1"/>
<reference evidence="2 3" key="1">
    <citation type="journal article" date="2013" name="Chin. Sci. Bull.">
        <title>Genome survey uncovers the secrets of sex and lifestyle in caterpillar fungus.</title>
        <authorList>
            <person name="Hu X."/>
            <person name="Zhang Y."/>
            <person name="Xiao G."/>
            <person name="Zheng P."/>
            <person name="Xia Y."/>
            <person name="Zhang X."/>
            <person name="St Leger R.J."/>
            <person name="Liu X."/>
            <person name="Wang C."/>
        </authorList>
    </citation>
    <scope>NUCLEOTIDE SEQUENCE [LARGE SCALE GENOMIC DNA]</scope>
    <source>
        <strain evidence="3">Co18 / CGMCC 3.14243</strain>
        <tissue evidence="2">Fruit-body</tissue>
    </source>
</reference>
<dbReference type="EMBL" id="KE653466">
    <property type="protein sequence ID" value="EQK99297.1"/>
    <property type="molecule type" value="Genomic_DNA"/>
</dbReference>
<dbReference type="eggNOG" id="ENOG502R9TJ">
    <property type="taxonomic scope" value="Eukaryota"/>
</dbReference>
<gene>
    <name evidence="2" type="ORF">OCS_04987</name>
</gene>
<evidence type="ECO:0000313" key="3">
    <source>
        <dbReference type="Proteomes" id="UP000019374"/>
    </source>
</evidence>
<feature type="compositionally biased region" description="Basic and acidic residues" evidence="1">
    <location>
        <begin position="159"/>
        <end position="176"/>
    </location>
</feature>
<dbReference type="Proteomes" id="UP000019374">
    <property type="component" value="Unassembled WGS sequence"/>
</dbReference>
<feature type="region of interest" description="Disordered" evidence="1">
    <location>
        <begin position="159"/>
        <end position="293"/>
    </location>
</feature>
<name>T5ABU5_OPHSC</name>
<proteinExistence type="predicted"/>
<accession>T5ABU5</accession>
<sequence>MPWREPPLVDFEQEPQYRWPFWEVGCQEEDLFGELHQRFNTTPYPAYIQDPESFHRDVLEIARQAHDKDDFFARMQRRRDERFAELDRFRRRLFILHNNGFNKLDDTQMHHLTRMNYFASLDSIVALYASLLAPDEAGREPSLAQEFFMSPRQLGILEEKEKRLSPATAKAKDHAGADQSMMPTPPGRRTASPAETRRAAQPSSSDVDDGEPVQCSNKRKASRSVDGDQGLRVKRQRADADESPLTPPTTSAVDGKTSFSGMDANIADQGTRKLDTPLTLTKVSDPNPHCPDT</sequence>
<evidence type="ECO:0000313" key="2">
    <source>
        <dbReference type="EMBL" id="EQK99297.1"/>
    </source>
</evidence>
<feature type="compositionally biased region" description="Basic and acidic residues" evidence="1">
    <location>
        <begin position="223"/>
        <end position="240"/>
    </location>
</feature>
<protein>
    <submittedName>
        <fullName evidence="2">Uncharacterized protein</fullName>
    </submittedName>
</protein>
<dbReference type="AlphaFoldDB" id="T5ABU5"/>